<proteinExistence type="predicted"/>
<gene>
    <name evidence="1" type="ORF">UR54_C0006G0014</name>
</gene>
<name>A0A0G0BBA7_9BACT</name>
<organism evidence="1 2">
    <name type="scientific">Candidatus Roizmanbacteria bacterium GW2011_GWA2_34_18</name>
    <dbReference type="NCBI Taxonomy" id="1618477"/>
    <lineage>
        <taxon>Bacteria</taxon>
        <taxon>Candidatus Roizmaniibacteriota</taxon>
    </lineage>
</organism>
<comment type="caution">
    <text evidence="1">The sequence shown here is derived from an EMBL/GenBank/DDBJ whole genome shotgun (WGS) entry which is preliminary data.</text>
</comment>
<protein>
    <submittedName>
        <fullName evidence="1">Uncharacterized protein</fullName>
    </submittedName>
</protein>
<dbReference type="Proteomes" id="UP000034688">
    <property type="component" value="Unassembled WGS sequence"/>
</dbReference>
<accession>A0A0G0BBA7</accession>
<sequence>MRAAGEKNIGEQAAITPSGSVAIAENHGVFTVRDPDITSAGRGPVKTSFRSYPEEGFSSSQQIDQLVVSPVNDSHLFAVFIPQGRQNLPQQVYFIDGTGEKNKPFTKVHSFQHEYIIDFVAGQDSESSELVAVVARNSESQKTVLHIYDTKGQEVTNVDNVTTVISGEAGQFFYVDGLGKVYRLMKSSKTEGQPSTWQSELIVEQAGRTSNYNEGEPLFLTKALEGKVVVVTRKGHVFLVDPQKPEKNGSTGTHYQLPATSEAGKPLILCEAAATMDGRTGYAIVGEGESAHDRRYHLFQLYDLSLEPAPIEPVPAPQE</sequence>
<dbReference type="STRING" id="1618477.UR54_C0006G0014"/>
<dbReference type="EMBL" id="LBPP01000006">
    <property type="protein sequence ID" value="KKP60986.1"/>
    <property type="molecule type" value="Genomic_DNA"/>
</dbReference>
<dbReference type="AlphaFoldDB" id="A0A0G0BBA7"/>
<evidence type="ECO:0000313" key="2">
    <source>
        <dbReference type="Proteomes" id="UP000034688"/>
    </source>
</evidence>
<reference evidence="1 2" key="1">
    <citation type="journal article" date="2015" name="Nature">
        <title>rRNA introns, odd ribosomes, and small enigmatic genomes across a large radiation of phyla.</title>
        <authorList>
            <person name="Brown C.T."/>
            <person name="Hug L.A."/>
            <person name="Thomas B.C."/>
            <person name="Sharon I."/>
            <person name="Castelle C.J."/>
            <person name="Singh A."/>
            <person name="Wilkins M.J."/>
            <person name="Williams K.H."/>
            <person name="Banfield J.F."/>
        </authorList>
    </citation>
    <scope>NUCLEOTIDE SEQUENCE [LARGE SCALE GENOMIC DNA]</scope>
</reference>
<evidence type="ECO:0000313" key="1">
    <source>
        <dbReference type="EMBL" id="KKP60986.1"/>
    </source>
</evidence>